<protein>
    <submittedName>
        <fullName evidence="2">Uncharacterized protein</fullName>
    </submittedName>
</protein>
<feature type="coiled-coil region" evidence="1">
    <location>
        <begin position="14"/>
        <end position="67"/>
    </location>
</feature>
<dbReference type="AlphaFoldDB" id="A0A4V5NZ78"/>
<organism evidence="2 3">
    <name type="scientific">Pedobacter cryophilus</name>
    <dbReference type="NCBI Taxonomy" id="2571271"/>
    <lineage>
        <taxon>Bacteria</taxon>
        <taxon>Pseudomonadati</taxon>
        <taxon>Bacteroidota</taxon>
        <taxon>Sphingobacteriia</taxon>
        <taxon>Sphingobacteriales</taxon>
        <taxon>Sphingobacteriaceae</taxon>
        <taxon>Pedobacter</taxon>
    </lineage>
</organism>
<reference evidence="2 3" key="1">
    <citation type="submission" date="2019-04" db="EMBL/GenBank/DDBJ databases">
        <title>Pedobacter sp. AR-3-17 sp. nov., isolated from Arctic soil.</title>
        <authorList>
            <person name="Dahal R.H."/>
            <person name="Kim D.-U."/>
        </authorList>
    </citation>
    <scope>NUCLEOTIDE SEQUENCE [LARGE SCALE GENOMIC DNA]</scope>
    <source>
        <strain evidence="2 3">AR-3-17</strain>
    </source>
</reference>
<evidence type="ECO:0000313" key="2">
    <source>
        <dbReference type="EMBL" id="TKB98763.1"/>
    </source>
</evidence>
<dbReference type="OrthoDB" id="1494085at2"/>
<keyword evidence="1" id="KW-0175">Coiled coil</keyword>
<dbReference type="Pfam" id="PF21857">
    <property type="entry name" value="DUF6913"/>
    <property type="match status" value="1"/>
</dbReference>
<sequence>MKKLFSKFRLRSGLHQLKQEIKKISRKNHSVSIEHAQNIGIVVTIQNQQELNEVEALASTLKTANKKVRLLGFLSNKTLKLTHNSNIELISEEDVEWNYVPKKEKIINFVNNEFDILINLCTEICFPLMYVTALSKSLFKVGAYFPKQAAIFDFMIDTQQQSISGFSAELKYYLDKIK</sequence>
<gene>
    <name evidence="2" type="ORF">FA046_06505</name>
</gene>
<evidence type="ECO:0000256" key="1">
    <source>
        <dbReference type="SAM" id="Coils"/>
    </source>
</evidence>
<comment type="caution">
    <text evidence="2">The sequence shown here is derived from an EMBL/GenBank/DDBJ whole genome shotgun (WGS) entry which is preliminary data.</text>
</comment>
<dbReference type="RefSeq" id="WP_136825577.1">
    <property type="nucleotide sequence ID" value="NZ_SWBP01000002.1"/>
</dbReference>
<proteinExistence type="predicted"/>
<dbReference type="EMBL" id="SWBP01000002">
    <property type="protein sequence ID" value="TKB98763.1"/>
    <property type="molecule type" value="Genomic_DNA"/>
</dbReference>
<keyword evidence="3" id="KW-1185">Reference proteome</keyword>
<dbReference type="Proteomes" id="UP000308181">
    <property type="component" value="Unassembled WGS sequence"/>
</dbReference>
<name>A0A4V5NZ78_9SPHI</name>
<evidence type="ECO:0000313" key="3">
    <source>
        <dbReference type="Proteomes" id="UP000308181"/>
    </source>
</evidence>
<accession>A0A4V5NZ78</accession>
<dbReference type="InterPro" id="IPR054207">
    <property type="entry name" value="DUF6913"/>
</dbReference>